<keyword evidence="2" id="KW-1185">Reference proteome</keyword>
<dbReference type="Proteomes" id="UP000187464">
    <property type="component" value="Chromosome I"/>
</dbReference>
<sequence>MTKMINIYVPDYPIYRITMHSARQKYNKNIYYLVYSVKVYDFPSYKKSKKTDRLFYFVSM</sequence>
<dbReference type="AlphaFoldDB" id="A0A1R3STE7"/>
<reference evidence="1 2" key="1">
    <citation type="submission" date="2016-08" db="EMBL/GenBank/DDBJ databases">
        <authorList>
            <person name="Seilhamer J.J."/>
        </authorList>
    </citation>
    <scope>NUCLEOTIDE SEQUENCE [LARGE SCALE GENOMIC DNA]</scope>
    <source>
        <strain evidence="1">M3/6</strain>
    </source>
</reference>
<name>A0A1R3STE7_9BACT</name>
<protein>
    <submittedName>
        <fullName evidence="1">Uncharacterized protein</fullName>
    </submittedName>
</protein>
<evidence type="ECO:0000313" key="1">
    <source>
        <dbReference type="EMBL" id="SCD19613.1"/>
    </source>
</evidence>
<organism evidence="1 2">
    <name type="scientific">Proteiniphilum saccharofermentans</name>
    <dbReference type="NCBI Taxonomy" id="1642647"/>
    <lineage>
        <taxon>Bacteria</taxon>
        <taxon>Pseudomonadati</taxon>
        <taxon>Bacteroidota</taxon>
        <taxon>Bacteroidia</taxon>
        <taxon>Bacteroidales</taxon>
        <taxon>Dysgonomonadaceae</taxon>
        <taxon>Proteiniphilum</taxon>
    </lineage>
</organism>
<evidence type="ECO:0000313" key="2">
    <source>
        <dbReference type="Proteomes" id="UP000187464"/>
    </source>
</evidence>
<gene>
    <name evidence="1" type="ORF">PSM36_0787</name>
</gene>
<dbReference type="STRING" id="1642647.PSM36_0787"/>
<accession>A0A1R3STE7</accession>
<proteinExistence type="predicted"/>
<dbReference type="EMBL" id="LT605205">
    <property type="protein sequence ID" value="SCD19613.1"/>
    <property type="molecule type" value="Genomic_DNA"/>
</dbReference>
<dbReference type="KEGG" id="psac:PSM36_0787"/>